<sequence>MAEIDLVVVGSGFYGLTVAERAAVELGRKVVVIDRRDHIGGNAYSKAEDETGIEVHCYGAHLFHTSNPRVWEYVNRFTSFTDYVHRVYTTHRGEVFPMPINLGTVNQFFRSAHGPRAARDLVAEQAAEVHSDDVSNLEEKAISLIGRPLYEAFIRDYTAKQWQTDPTELPAEIISRLPVRYTYDNRYFNDTWEGLPTDGYTAWIERMADHPNIEVRLSTDFFDESQPVNKSAVVGNVPVVYTGPVDRYFDYSEGELSWRTLDFEQEVLPVGDFQGTSVMNYADLEIPYTRIHEFRHFHPEREYPGDKTVIMREFSRFAERGDEPYYPVNTPEDRARLLAYRELGKQESGVHFGGRLGTYQYLDMHMAIGSALSAYENRIRADLT</sequence>
<dbReference type="PANTHER" id="PTHR21197">
    <property type="entry name" value="UDP-GALACTOPYRANOSE MUTASE"/>
    <property type="match status" value="1"/>
</dbReference>
<evidence type="ECO:0000259" key="6">
    <source>
        <dbReference type="Pfam" id="PF03275"/>
    </source>
</evidence>
<dbReference type="NCBIfam" id="TIGR00031">
    <property type="entry name" value="UDP-GALP_mutase"/>
    <property type="match status" value="1"/>
</dbReference>
<evidence type="ECO:0000256" key="3">
    <source>
        <dbReference type="ARBA" id="ARBA00022630"/>
    </source>
</evidence>
<dbReference type="InterPro" id="IPR015899">
    <property type="entry name" value="UDP-GalPyranose_mutase_C"/>
</dbReference>
<reference evidence="8" key="1">
    <citation type="journal article" date="2019" name="Int. J. Syst. Evol. Microbiol.">
        <title>The Global Catalogue of Microorganisms (GCM) 10K type strain sequencing project: providing services to taxonomists for standard genome sequencing and annotation.</title>
        <authorList>
            <consortium name="The Broad Institute Genomics Platform"/>
            <consortium name="The Broad Institute Genome Sequencing Center for Infectious Disease"/>
            <person name="Wu L."/>
            <person name="Ma J."/>
        </authorList>
    </citation>
    <scope>NUCLEOTIDE SEQUENCE [LARGE SCALE GENOMIC DNA]</scope>
    <source>
        <strain evidence="8">NBRC 109019</strain>
    </source>
</reference>
<keyword evidence="5" id="KW-0413">Isomerase</keyword>
<comment type="cofactor">
    <cofactor evidence="1">
        <name>FAD</name>
        <dbReference type="ChEBI" id="CHEBI:57692"/>
    </cofactor>
</comment>
<dbReference type="PANTHER" id="PTHR21197:SF0">
    <property type="entry name" value="UDP-GALACTOPYRANOSE MUTASE"/>
    <property type="match status" value="1"/>
</dbReference>
<keyword evidence="3" id="KW-0285">Flavoprotein</keyword>
<evidence type="ECO:0000256" key="4">
    <source>
        <dbReference type="ARBA" id="ARBA00022827"/>
    </source>
</evidence>
<evidence type="ECO:0000256" key="1">
    <source>
        <dbReference type="ARBA" id="ARBA00001974"/>
    </source>
</evidence>
<evidence type="ECO:0000313" key="7">
    <source>
        <dbReference type="EMBL" id="BDZ53741.1"/>
    </source>
</evidence>
<dbReference type="Proteomes" id="UP001321477">
    <property type="component" value="Chromosome"/>
</dbReference>
<keyword evidence="8" id="KW-1185">Reference proteome</keyword>
<evidence type="ECO:0000256" key="2">
    <source>
        <dbReference type="ARBA" id="ARBA00009321"/>
    </source>
</evidence>
<dbReference type="Pfam" id="PF03275">
    <property type="entry name" value="GLF"/>
    <property type="match status" value="1"/>
</dbReference>
<accession>A0ABM8GZ23</accession>
<dbReference type="Pfam" id="PF13450">
    <property type="entry name" value="NAD_binding_8"/>
    <property type="match status" value="1"/>
</dbReference>
<name>A0ABM8GZ23_9MICO</name>
<protein>
    <submittedName>
        <fullName evidence="7">UDP-galactopyranose mutase</fullName>
    </submittedName>
</protein>
<dbReference type="EMBL" id="AP027734">
    <property type="protein sequence ID" value="BDZ53741.1"/>
    <property type="molecule type" value="Genomic_DNA"/>
</dbReference>
<comment type="similarity">
    <text evidence="2">Belongs to the UDP-galactopyranose/dTDP-fucopyranose mutase family.</text>
</comment>
<organism evidence="7 8">
    <name type="scientific">Agromyces marinus</name>
    <dbReference type="NCBI Taxonomy" id="1389020"/>
    <lineage>
        <taxon>Bacteria</taxon>
        <taxon>Bacillati</taxon>
        <taxon>Actinomycetota</taxon>
        <taxon>Actinomycetes</taxon>
        <taxon>Micrococcales</taxon>
        <taxon>Microbacteriaceae</taxon>
        <taxon>Agromyces</taxon>
    </lineage>
</organism>
<feature type="domain" description="UDP-galactopyranose mutase C-terminal" evidence="6">
    <location>
        <begin position="152"/>
        <end position="361"/>
    </location>
</feature>
<dbReference type="Gene3D" id="3.40.50.720">
    <property type="entry name" value="NAD(P)-binding Rossmann-like Domain"/>
    <property type="match status" value="3"/>
</dbReference>
<dbReference type="SUPFAM" id="SSF51971">
    <property type="entry name" value="Nucleotide-binding domain"/>
    <property type="match status" value="1"/>
</dbReference>
<dbReference type="RefSeq" id="WP_234661243.1">
    <property type="nucleotide sequence ID" value="NZ_AP027734.1"/>
</dbReference>
<gene>
    <name evidence="7" type="ORF">GCM10025870_08140</name>
</gene>
<evidence type="ECO:0000313" key="8">
    <source>
        <dbReference type="Proteomes" id="UP001321477"/>
    </source>
</evidence>
<keyword evidence="4" id="KW-0274">FAD</keyword>
<evidence type="ECO:0000256" key="5">
    <source>
        <dbReference type="ARBA" id="ARBA00023235"/>
    </source>
</evidence>
<dbReference type="InterPro" id="IPR004379">
    <property type="entry name" value="UDP-GALP_mutase"/>
</dbReference>
<proteinExistence type="inferred from homology"/>
<dbReference type="SUPFAM" id="SSF54373">
    <property type="entry name" value="FAD-linked reductases, C-terminal domain"/>
    <property type="match status" value="1"/>
</dbReference>